<evidence type="ECO:0000259" key="13">
    <source>
        <dbReference type="Pfam" id="PF00534"/>
    </source>
</evidence>
<dbReference type="InterPro" id="IPR001296">
    <property type="entry name" value="Glyco_trans_1"/>
</dbReference>
<evidence type="ECO:0000313" key="16">
    <source>
        <dbReference type="Proteomes" id="UP000198461"/>
    </source>
</evidence>
<dbReference type="GO" id="GO:0009244">
    <property type="term" value="P:lipopolysaccharide core region biosynthetic process"/>
    <property type="evidence" value="ECO:0007669"/>
    <property type="project" value="UniProtKB-UniRule"/>
</dbReference>
<keyword evidence="12" id="KW-1003">Cell membrane</keyword>
<dbReference type="NCBIfam" id="NF004388">
    <property type="entry name" value="PRK05749.1-4"/>
    <property type="match status" value="1"/>
</dbReference>
<gene>
    <name evidence="15" type="ORF">SAMN05443662_0343</name>
</gene>
<dbReference type="InterPro" id="IPR038107">
    <property type="entry name" value="Glycos_transf_N_sf"/>
</dbReference>
<evidence type="ECO:0000256" key="3">
    <source>
        <dbReference type="ARBA" id="ARBA00006380"/>
    </source>
</evidence>
<name>A0A1N6DQ99_9GAMM</name>
<evidence type="ECO:0000256" key="10">
    <source>
        <dbReference type="PIRSR" id="PIRSR639901-1"/>
    </source>
</evidence>
<dbReference type="Proteomes" id="UP000198461">
    <property type="component" value="Unassembled WGS sequence"/>
</dbReference>
<evidence type="ECO:0000259" key="14">
    <source>
        <dbReference type="Pfam" id="PF04413"/>
    </source>
</evidence>
<keyword evidence="16" id="KW-1185">Reference proteome</keyword>
<dbReference type="PANTHER" id="PTHR42755:SF1">
    <property type="entry name" value="3-DEOXY-D-MANNO-OCTULOSONIC ACID TRANSFERASE, MITOCHONDRIAL-RELATED"/>
    <property type="match status" value="1"/>
</dbReference>
<dbReference type="EC" id="2.4.99.12" evidence="4 12"/>
<feature type="domain" description="Glycosyl transferase family 1" evidence="13">
    <location>
        <begin position="254"/>
        <end position="405"/>
    </location>
</feature>
<dbReference type="GO" id="GO:0009245">
    <property type="term" value="P:lipid A biosynthetic process"/>
    <property type="evidence" value="ECO:0007669"/>
    <property type="project" value="TreeGrafter"/>
</dbReference>
<dbReference type="AlphaFoldDB" id="A0A1N6DQ99"/>
<proteinExistence type="inferred from homology"/>
<evidence type="ECO:0000256" key="9">
    <source>
        <dbReference type="ARBA" id="ARBA00049183"/>
    </source>
</evidence>
<comment type="pathway">
    <text evidence="2 12">Bacterial outer membrane biogenesis; LPS core biosynthesis.</text>
</comment>
<dbReference type="PANTHER" id="PTHR42755">
    <property type="entry name" value="3-DEOXY-MANNO-OCTULOSONATE CYTIDYLYLTRANSFERASE"/>
    <property type="match status" value="1"/>
</dbReference>
<evidence type="ECO:0000256" key="8">
    <source>
        <dbReference type="ARBA" id="ARBA00031445"/>
    </source>
</evidence>
<dbReference type="Gene3D" id="3.40.50.11720">
    <property type="entry name" value="3-Deoxy-D-manno-octulosonic-acid transferase, N-terminal domain"/>
    <property type="match status" value="1"/>
</dbReference>
<dbReference type="UniPathway" id="UPA00958"/>
<keyword evidence="6" id="KW-0472">Membrane</keyword>
<dbReference type="GO" id="GO:0005886">
    <property type="term" value="C:plasma membrane"/>
    <property type="evidence" value="ECO:0007669"/>
    <property type="project" value="UniProtKB-SubCell"/>
</dbReference>
<evidence type="ECO:0000256" key="4">
    <source>
        <dbReference type="ARBA" id="ARBA00012621"/>
    </source>
</evidence>
<dbReference type="SUPFAM" id="SSF53756">
    <property type="entry name" value="UDP-Glycosyltransferase/glycogen phosphorylase"/>
    <property type="match status" value="1"/>
</dbReference>
<accession>A0A1N6DQ99</accession>
<dbReference type="Pfam" id="PF00534">
    <property type="entry name" value="Glycos_transf_1"/>
    <property type="match status" value="1"/>
</dbReference>
<evidence type="ECO:0000256" key="1">
    <source>
        <dbReference type="ARBA" id="ARBA00004196"/>
    </source>
</evidence>
<evidence type="ECO:0000256" key="11">
    <source>
        <dbReference type="PIRSR" id="PIRSR639901-2"/>
    </source>
</evidence>
<keyword evidence="12" id="KW-0448">Lipopolysaccharide biosynthesis</keyword>
<dbReference type="GO" id="GO:0030313">
    <property type="term" value="C:cell envelope"/>
    <property type="evidence" value="ECO:0007669"/>
    <property type="project" value="UniProtKB-SubCell"/>
</dbReference>
<evidence type="ECO:0000313" key="15">
    <source>
        <dbReference type="EMBL" id="SIN72979.1"/>
    </source>
</evidence>
<dbReference type="InterPro" id="IPR007507">
    <property type="entry name" value="Glycos_transf_N"/>
</dbReference>
<dbReference type="InterPro" id="IPR039901">
    <property type="entry name" value="Kdotransferase"/>
</dbReference>
<dbReference type="EMBL" id="FSRE01000001">
    <property type="protein sequence ID" value="SIN72979.1"/>
    <property type="molecule type" value="Genomic_DNA"/>
</dbReference>
<reference evidence="15 16" key="1">
    <citation type="submission" date="2016-11" db="EMBL/GenBank/DDBJ databases">
        <authorList>
            <person name="Jaros S."/>
            <person name="Januszkiewicz K."/>
            <person name="Wedrychowicz H."/>
        </authorList>
    </citation>
    <scope>NUCLEOTIDE SEQUENCE [LARGE SCALE GENOMIC DNA]</scope>
    <source>
        <strain evidence="15 16">DSM 17737</strain>
    </source>
</reference>
<comment type="function">
    <text evidence="12">Involved in lipopolysaccharide (LPS) biosynthesis. Catalyzes the transfer of 3-deoxy-D-manno-octulosonate (Kdo) residue(s) from CMP-Kdo to lipid IV(A), the tetraacyldisaccharide-1,4'-bisphosphate precursor of lipid A.</text>
</comment>
<feature type="site" description="Transition state stabilizer" evidence="11">
    <location>
        <position position="214"/>
    </location>
</feature>
<evidence type="ECO:0000256" key="5">
    <source>
        <dbReference type="ARBA" id="ARBA00019077"/>
    </source>
</evidence>
<dbReference type="OrthoDB" id="9789797at2"/>
<protein>
    <recommendedName>
        <fullName evidence="5 12">3-deoxy-D-manno-octulosonic acid transferase</fullName>
        <shortName evidence="12">Kdo transferase</shortName>
        <ecNumber evidence="4 12">2.4.99.12</ecNumber>
    </recommendedName>
    <alternativeName>
        <fullName evidence="8 12">Lipid IV(A) 3-deoxy-D-manno-octulosonic acid transferase</fullName>
    </alternativeName>
</protein>
<feature type="active site" description="Proton acceptor" evidence="10">
    <location>
        <position position="65"/>
    </location>
</feature>
<dbReference type="Pfam" id="PF04413">
    <property type="entry name" value="Glycos_transf_N"/>
    <property type="match status" value="1"/>
</dbReference>
<feature type="site" description="Transition state stabilizer" evidence="11">
    <location>
        <position position="135"/>
    </location>
</feature>
<sequence>MLTRPLYNLGLGLLAPLFALAGWRRCRKARALGLNLDRCLASRWGHVPDDWQKGGIWLHAVSVGESRSIFPLLKALHQRHPALPLTVTNGSVQGALQVRRFAPVPVHNTLIPYDYPGAVARFLDQLQPRLVVIVETELWPNLYHACRQRGIPLVVINARIKQRSFERYRRWGQPLVGETLRAARAIAAQFPVDAERLIALGADPAAVYTLGNLKFDLSIPEDLSQRAQAFRHRNGLQDRFVWVAGSTHAGEEEQILAAHRQLLQQHPDALLILVPRHADRFESVWDLLEKNGWMAQKRSSEQPLQAHTQVLLGDTVGELLLWYAMADAAFVGGSLVPFGGHNPIEPAALGTPVLSGPHVMNLQALYDAFTACQGVHFVADSTTLAATLQQLADNPALRQQWGQRAHACYREQAGVLERVMALLEPYLAAGEK</sequence>
<dbReference type="Gene3D" id="3.40.50.2000">
    <property type="entry name" value="Glycogen Phosphorylase B"/>
    <property type="match status" value="1"/>
</dbReference>
<dbReference type="RefSeq" id="WP_084188181.1">
    <property type="nucleotide sequence ID" value="NZ_FSRE01000001.1"/>
</dbReference>
<evidence type="ECO:0000256" key="12">
    <source>
        <dbReference type="RuleBase" id="RU365103"/>
    </source>
</evidence>
<keyword evidence="7 12" id="KW-0808">Transferase</keyword>
<comment type="similarity">
    <text evidence="3">Belongs to the glycosyltransferase group 1 family. Glycosyltransferase 30 subfamily.</text>
</comment>
<comment type="catalytic activity">
    <reaction evidence="9 12">
        <text>lipid IVA (E. coli) + CMP-3-deoxy-beta-D-manno-octulosonate = alpha-Kdo-(2-&gt;6)-lipid IVA (E. coli) + CMP + H(+)</text>
        <dbReference type="Rhea" id="RHEA:28066"/>
        <dbReference type="ChEBI" id="CHEBI:15378"/>
        <dbReference type="ChEBI" id="CHEBI:58603"/>
        <dbReference type="ChEBI" id="CHEBI:60364"/>
        <dbReference type="ChEBI" id="CHEBI:60377"/>
        <dbReference type="ChEBI" id="CHEBI:85987"/>
        <dbReference type="EC" id="2.4.99.12"/>
    </reaction>
</comment>
<evidence type="ECO:0000256" key="2">
    <source>
        <dbReference type="ARBA" id="ARBA00004713"/>
    </source>
</evidence>
<evidence type="ECO:0000256" key="6">
    <source>
        <dbReference type="ARBA" id="ARBA00022519"/>
    </source>
</evidence>
<organism evidence="15 16">
    <name type="scientific">Sulfurivirga caldicuralii</name>
    <dbReference type="NCBI Taxonomy" id="364032"/>
    <lineage>
        <taxon>Bacteria</taxon>
        <taxon>Pseudomonadati</taxon>
        <taxon>Pseudomonadota</taxon>
        <taxon>Gammaproteobacteria</taxon>
        <taxon>Thiotrichales</taxon>
        <taxon>Piscirickettsiaceae</taxon>
        <taxon>Sulfurivirga</taxon>
    </lineage>
</organism>
<comment type="subcellular location">
    <subcellularLocation>
        <location evidence="1">Cell envelope</location>
    </subcellularLocation>
    <subcellularLocation>
        <location evidence="12">Cell membrane</location>
    </subcellularLocation>
</comment>
<dbReference type="FunFam" id="3.40.50.2000:FF:000032">
    <property type="entry name" value="3-deoxy-D-manno-octulosonic acid transferase"/>
    <property type="match status" value="1"/>
</dbReference>
<keyword evidence="6" id="KW-0997">Cell inner membrane</keyword>
<evidence type="ECO:0000256" key="7">
    <source>
        <dbReference type="ARBA" id="ARBA00022679"/>
    </source>
</evidence>
<dbReference type="GO" id="GO:0043842">
    <property type="term" value="F:Kdo transferase activity"/>
    <property type="evidence" value="ECO:0007669"/>
    <property type="project" value="UniProtKB-EC"/>
</dbReference>
<dbReference type="STRING" id="364032.SAMN05443662_0343"/>
<feature type="domain" description="3-deoxy-D-manno-octulosonic-acid transferase N-terminal" evidence="14">
    <location>
        <begin position="41"/>
        <end position="216"/>
    </location>
</feature>